<evidence type="ECO:0000259" key="1">
    <source>
        <dbReference type="Pfam" id="PF18962"/>
    </source>
</evidence>
<dbReference type="EMBL" id="DTGZ01000132">
    <property type="protein sequence ID" value="HGV98028.1"/>
    <property type="molecule type" value="Genomic_DNA"/>
</dbReference>
<gene>
    <name evidence="2" type="ORF">ENV60_07005</name>
</gene>
<sequence length="886" mass="96633">MLSQCLVIIGFLYGLSSIESPYYPDGSYSPKGNSVITPNFATRSLLTEFIVDTSIVLTTDNDQVLASVTFGDTNYFVVWCDRRAANGWNIFGARVSPNGTIIDICGIPISTAIGDQWYPTSAFDGTNYFVVWGDKRSGIWDIYGARVSNNGVVLDSTGILISSAANDQVAPNIGYDGINYFIVWMDKRSGVDSDIYGTRVTPQGIILDPSGIPISVASSDQKSPSVAFDGTNYFVVWSDCRNGASDIYGARVTRAGIVLDANGIAISTAPDSQQLPAIAYDGTNYLVVWSDLRGGSNYDIYGARVMQTGSVLDPSGILISNAASHQWSPKITYDSTSANYLCVWMDYRNGFPDIYGTRITELGVVLDPSGIVISNAQNEQYFPAVSFDGENYFSVWDDCRTGIDIFGARISPSGNVLDPTGILISTEPAQQNYASTIYDGSNYFVVWTQGYWDDDIYGVRIDSSGVMVDSVSIAISTAPNHQVAQGAAFNEGDSQYLVVWRDRRSGSTWDIYGARVSSHGILLDPTGFAISTASGNKWSAAVVYGDTNYFVVWENIYIYGARVNSQGVVLDPGGIQISSTAGNSPSIVFDGTNYFVVWSTGDIYGARVTQSGIVLDPSGIPISTASGTQNTPRLVFDGVKYFVCWADGRNGNLDIYGARVGLDGVLIDTVGIAVSTADGSQLYPSVSFDGTNYFVVWEDQRAGVFCDDIYGARVTTGGIVLDPGGLELINVDYAREYPMVAHGPGDQLFISFHGIAPEFYYVSRILGAFYHGTGIEETTNMQPEIQNSQLTVYPIPCHKQLTIKFQIPNNSEVEKATRSQKSAFSIRIYDANGRLLRQWDYETIGLSDQIIWDGTNDFGRRLPAGIYFVRLESNEFKRTEKVILLR</sequence>
<dbReference type="Gene3D" id="2.60.40.4070">
    <property type="match status" value="1"/>
</dbReference>
<evidence type="ECO:0000313" key="2">
    <source>
        <dbReference type="EMBL" id="HGV98028.1"/>
    </source>
</evidence>
<comment type="caution">
    <text evidence="2">The sequence shown here is derived from an EMBL/GenBank/DDBJ whole genome shotgun (WGS) entry which is preliminary data.</text>
</comment>
<dbReference type="AlphaFoldDB" id="A0A7C4TC63"/>
<accession>A0A7C4TC63</accession>
<dbReference type="InterPro" id="IPR026444">
    <property type="entry name" value="Secre_tail"/>
</dbReference>
<organism evidence="2">
    <name type="scientific">candidate division WOR-3 bacterium</name>
    <dbReference type="NCBI Taxonomy" id="2052148"/>
    <lineage>
        <taxon>Bacteria</taxon>
        <taxon>Bacteria division WOR-3</taxon>
    </lineage>
</organism>
<name>A0A7C4TC63_UNCW3</name>
<reference evidence="2" key="1">
    <citation type="journal article" date="2020" name="mSystems">
        <title>Genome- and Community-Level Interaction Insights into Carbon Utilization and Element Cycling Functions of Hydrothermarchaeota in Hydrothermal Sediment.</title>
        <authorList>
            <person name="Zhou Z."/>
            <person name="Liu Y."/>
            <person name="Xu W."/>
            <person name="Pan J."/>
            <person name="Luo Z.H."/>
            <person name="Li M."/>
        </authorList>
    </citation>
    <scope>NUCLEOTIDE SEQUENCE [LARGE SCALE GENOMIC DNA]</scope>
    <source>
        <strain evidence="2">SpSt-774</strain>
    </source>
</reference>
<dbReference type="NCBIfam" id="TIGR04183">
    <property type="entry name" value="Por_Secre_tail"/>
    <property type="match status" value="1"/>
</dbReference>
<protein>
    <submittedName>
        <fullName evidence="2">T9SS type A sorting domain-containing protein</fullName>
    </submittedName>
</protein>
<feature type="domain" description="Secretion system C-terminal sorting" evidence="1">
    <location>
        <begin position="792"/>
        <end position="883"/>
    </location>
</feature>
<dbReference type="Pfam" id="PF18962">
    <property type="entry name" value="Por_Secre_tail"/>
    <property type="match status" value="1"/>
</dbReference>
<proteinExistence type="predicted"/>